<accession>A0A3E3K5L2</accession>
<dbReference type="InterPro" id="IPR010182">
    <property type="entry name" value="ArgE/DapE"/>
</dbReference>
<dbReference type="NCBIfam" id="TIGR01910">
    <property type="entry name" value="DapE-ArgE"/>
    <property type="match status" value="1"/>
</dbReference>
<keyword evidence="10" id="KW-1185">Reference proteome</keyword>
<keyword evidence="5" id="KW-0378">Hydrolase</keyword>
<dbReference type="InterPro" id="IPR002933">
    <property type="entry name" value="Peptidase_M20"/>
</dbReference>
<evidence type="ECO:0000256" key="5">
    <source>
        <dbReference type="ARBA" id="ARBA00022801"/>
    </source>
</evidence>
<dbReference type="AlphaFoldDB" id="A0A3E3K5L2"/>
<name>A0A3E3K5L2_9FIRM</name>
<evidence type="ECO:0000256" key="6">
    <source>
        <dbReference type="ARBA" id="ARBA00022833"/>
    </source>
</evidence>
<organism evidence="9 10">
    <name type="scientific">Sellimonas intestinalis</name>
    <dbReference type="NCBI Taxonomy" id="1653434"/>
    <lineage>
        <taxon>Bacteria</taxon>
        <taxon>Bacillati</taxon>
        <taxon>Bacillota</taxon>
        <taxon>Clostridia</taxon>
        <taxon>Lachnospirales</taxon>
        <taxon>Lachnospiraceae</taxon>
        <taxon>Sellimonas</taxon>
    </lineage>
</organism>
<evidence type="ECO:0000313" key="9">
    <source>
        <dbReference type="EMBL" id="RGE89882.1"/>
    </source>
</evidence>
<keyword evidence="6" id="KW-0862">Zinc</keyword>
<evidence type="ECO:0000256" key="7">
    <source>
        <dbReference type="ARBA" id="ARBA00023285"/>
    </source>
</evidence>
<keyword evidence="7" id="KW-0170">Cobalt</keyword>
<dbReference type="Proteomes" id="UP000261080">
    <property type="component" value="Unassembled WGS sequence"/>
</dbReference>
<dbReference type="GO" id="GO:0016787">
    <property type="term" value="F:hydrolase activity"/>
    <property type="evidence" value="ECO:0007669"/>
    <property type="project" value="UniProtKB-KW"/>
</dbReference>
<dbReference type="RefSeq" id="WP_062304182.1">
    <property type="nucleotide sequence ID" value="NZ_CALBAT010000003.1"/>
</dbReference>
<comment type="cofactor">
    <cofactor evidence="2">
        <name>Zn(2+)</name>
        <dbReference type="ChEBI" id="CHEBI:29105"/>
    </cofactor>
</comment>
<proteinExistence type="inferred from homology"/>
<evidence type="ECO:0000256" key="1">
    <source>
        <dbReference type="ARBA" id="ARBA00001941"/>
    </source>
</evidence>
<evidence type="ECO:0000256" key="4">
    <source>
        <dbReference type="ARBA" id="ARBA00022723"/>
    </source>
</evidence>
<dbReference type="Pfam" id="PF07687">
    <property type="entry name" value="M20_dimer"/>
    <property type="match status" value="1"/>
</dbReference>
<dbReference type="Pfam" id="PF01546">
    <property type="entry name" value="Peptidase_M20"/>
    <property type="match status" value="1"/>
</dbReference>
<comment type="caution">
    <text evidence="9">The sequence shown here is derived from an EMBL/GenBank/DDBJ whole genome shotgun (WGS) entry which is preliminary data.</text>
</comment>
<dbReference type="Gene3D" id="3.30.70.360">
    <property type="match status" value="1"/>
</dbReference>
<dbReference type="CDD" id="cd08659">
    <property type="entry name" value="M20_ArgE_DapE-like"/>
    <property type="match status" value="1"/>
</dbReference>
<dbReference type="InterPro" id="IPR011650">
    <property type="entry name" value="Peptidase_M20_dimer"/>
</dbReference>
<dbReference type="GO" id="GO:0046872">
    <property type="term" value="F:metal ion binding"/>
    <property type="evidence" value="ECO:0007669"/>
    <property type="project" value="UniProtKB-KW"/>
</dbReference>
<feature type="domain" description="Peptidase M20 dimerisation" evidence="8">
    <location>
        <begin position="174"/>
        <end position="264"/>
    </location>
</feature>
<evidence type="ECO:0000259" key="8">
    <source>
        <dbReference type="Pfam" id="PF07687"/>
    </source>
</evidence>
<comment type="similarity">
    <text evidence="3">Belongs to the peptidase M20A family.</text>
</comment>
<gene>
    <name evidence="9" type="ORF">DW016_00990</name>
</gene>
<comment type="cofactor">
    <cofactor evidence="1">
        <name>Co(2+)</name>
        <dbReference type="ChEBI" id="CHEBI:48828"/>
    </cofactor>
</comment>
<dbReference type="Gene3D" id="3.40.630.10">
    <property type="entry name" value="Zn peptidases"/>
    <property type="match status" value="2"/>
</dbReference>
<evidence type="ECO:0000313" key="10">
    <source>
        <dbReference type="Proteomes" id="UP000261080"/>
    </source>
</evidence>
<evidence type="ECO:0000256" key="2">
    <source>
        <dbReference type="ARBA" id="ARBA00001947"/>
    </source>
</evidence>
<sequence length="376" mass="41979">MKHYSEEEFLNQLLSIPSVNGVDDEREIANFIAEYLKDCKVNVSVREIDQRHANVVAVLGGKSKEKVVWNGHLDTVPYGKLSQWNTDPAVPAKKNGCIYARGASDMKSGLAAMVYALGNMKQRGYIPEKTIYFLGTCDEEKGGLGAKEAVKEGIMDDAVLLLVGEPTGMKIGSAQKGCVWLKMKTKGKTSHGAYPQEGINAVEYGFEIFRKLKEKLSEFVHPLLGQPTVQITGIKGGIVPNMTPDDAEFMLDIRTVPQVSTGEILRYALCLSQTYERNTDGMLKTEFTVENERMAIETAPDDLWLRKTEWVERCMYLSASQTGINYFTDASILAEGKKDLPVILLGPGEPFLAHKPDEYVELKKYLQFIEFLNKLF</sequence>
<evidence type="ECO:0000256" key="3">
    <source>
        <dbReference type="ARBA" id="ARBA00006247"/>
    </source>
</evidence>
<dbReference type="EMBL" id="QVLX01000001">
    <property type="protein sequence ID" value="RGE89882.1"/>
    <property type="molecule type" value="Genomic_DNA"/>
</dbReference>
<reference evidence="9 10" key="1">
    <citation type="submission" date="2018-08" db="EMBL/GenBank/DDBJ databases">
        <title>A genome reference for cultivated species of the human gut microbiota.</title>
        <authorList>
            <person name="Zou Y."/>
            <person name="Xue W."/>
            <person name="Luo G."/>
        </authorList>
    </citation>
    <scope>NUCLEOTIDE SEQUENCE [LARGE SCALE GENOMIC DNA]</scope>
    <source>
        <strain evidence="9 10">AF37-2AT</strain>
    </source>
</reference>
<dbReference type="SUPFAM" id="SSF53187">
    <property type="entry name" value="Zn-dependent exopeptidases"/>
    <property type="match status" value="1"/>
</dbReference>
<dbReference type="InterPro" id="IPR050072">
    <property type="entry name" value="Peptidase_M20A"/>
</dbReference>
<dbReference type="OrthoDB" id="9792335at2"/>
<dbReference type="PANTHER" id="PTHR43808">
    <property type="entry name" value="ACETYLORNITHINE DEACETYLASE"/>
    <property type="match status" value="1"/>
</dbReference>
<keyword evidence="4" id="KW-0479">Metal-binding</keyword>
<dbReference type="InterPro" id="IPR036264">
    <property type="entry name" value="Bact_exopeptidase_dim_dom"/>
</dbReference>
<dbReference type="SUPFAM" id="SSF55031">
    <property type="entry name" value="Bacterial exopeptidase dimerisation domain"/>
    <property type="match status" value="1"/>
</dbReference>
<protein>
    <submittedName>
        <fullName evidence="9">M20 family peptidase</fullName>
    </submittedName>
</protein>